<dbReference type="GO" id="GO:0005783">
    <property type="term" value="C:endoplasmic reticulum"/>
    <property type="evidence" value="ECO:0007669"/>
    <property type="project" value="TreeGrafter"/>
</dbReference>
<dbReference type="PANTHER" id="PTHR13439">
    <property type="entry name" value="CT120 PROTEIN"/>
    <property type="match status" value="1"/>
</dbReference>
<dbReference type="EMBL" id="QPKB01000007">
    <property type="protein sequence ID" value="RWR88599.1"/>
    <property type="molecule type" value="Genomic_DNA"/>
</dbReference>
<name>A0A3S3NXJ8_9MAGN</name>
<dbReference type="InterPro" id="IPR006634">
    <property type="entry name" value="TLC-dom"/>
</dbReference>
<dbReference type="GO" id="GO:0016020">
    <property type="term" value="C:membrane"/>
    <property type="evidence" value="ECO:0007669"/>
    <property type="project" value="UniProtKB-SubCell"/>
</dbReference>
<dbReference type="Pfam" id="PF03798">
    <property type="entry name" value="TRAM_LAG1_CLN8"/>
    <property type="match status" value="1"/>
</dbReference>
<comment type="caution">
    <text evidence="8">The sequence shown here is derived from an EMBL/GenBank/DDBJ whole genome shotgun (WGS) entry which is preliminary data.</text>
</comment>
<keyword evidence="9" id="KW-1185">Reference proteome</keyword>
<dbReference type="PROSITE" id="PS50922">
    <property type="entry name" value="TLC"/>
    <property type="match status" value="1"/>
</dbReference>
<protein>
    <submittedName>
        <fullName evidence="8">Transmembrane protein 56</fullName>
    </submittedName>
</protein>
<feature type="transmembrane region" description="Helical" evidence="6">
    <location>
        <begin position="203"/>
        <end position="226"/>
    </location>
</feature>
<sequence>MMQVSNTTVMEIESYRNQAKLFVRSYLLDDPFIPYTSVIAGMFMCKMVYDVTQLISSFYFKSYAGLNKIQRIEWNNRSISTIHAFFIAVMSIYLVFFSGIYSDDRLAGLVVFRSSPLSAFTLGVSLGYFMADLAMIFWFYPSLGGLEYVLHHLLSVVSIAYSMLSGEGQFYTYMVLISETTTPGINLRWYLDTAGMKRSNMYFLNGVVMFFAWLVARIVLFIYLFYHVYTHFDQVEQMHQCSFLLGFKESAGEDAVKYIYTFHVWSH</sequence>
<accession>A0A3S3NXJ8</accession>
<evidence type="ECO:0000256" key="5">
    <source>
        <dbReference type="PROSITE-ProRule" id="PRU00205"/>
    </source>
</evidence>
<keyword evidence="2 5" id="KW-0812">Transmembrane</keyword>
<reference evidence="8 9" key="1">
    <citation type="journal article" date="2019" name="Nat. Plants">
        <title>Stout camphor tree genome fills gaps in understanding of flowering plant genome evolution.</title>
        <authorList>
            <person name="Chaw S.M."/>
            <person name="Liu Y.C."/>
            <person name="Wu Y.W."/>
            <person name="Wang H.Y."/>
            <person name="Lin C.I."/>
            <person name="Wu C.S."/>
            <person name="Ke H.M."/>
            <person name="Chang L.Y."/>
            <person name="Hsu C.Y."/>
            <person name="Yang H.T."/>
            <person name="Sudianto E."/>
            <person name="Hsu M.H."/>
            <person name="Wu K.P."/>
            <person name="Wang L.N."/>
            <person name="Leebens-Mack J.H."/>
            <person name="Tsai I.J."/>
        </authorList>
    </citation>
    <scope>NUCLEOTIDE SEQUENCE [LARGE SCALE GENOMIC DNA]</scope>
    <source>
        <strain evidence="9">cv. Chaw 1501</strain>
        <tissue evidence="8">Young leaves</tissue>
    </source>
</reference>
<dbReference type="AlphaFoldDB" id="A0A3S3NXJ8"/>
<evidence type="ECO:0000256" key="3">
    <source>
        <dbReference type="ARBA" id="ARBA00022989"/>
    </source>
</evidence>
<dbReference type="Proteomes" id="UP000283530">
    <property type="component" value="Unassembled WGS sequence"/>
</dbReference>
<organism evidence="8 9">
    <name type="scientific">Cinnamomum micranthum f. kanehirae</name>
    <dbReference type="NCBI Taxonomy" id="337451"/>
    <lineage>
        <taxon>Eukaryota</taxon>
        <taxon>Viridiplantae</taxon>
        <taxon>Streptophyta</taxon>
        <taxon>Embryophyta</taxon>
        <taxon>Tracheophyta</taxon>
        <taxon>Spermatophyta</taxon>
        <taxon>Magnoliopsida</taxon>
        <taxon>Magnoliidae</taxon>
        <taxon>Laurales</taxon>
        <taxon>Lauraceae</taxon>
        <taxon>Cinnamomum</taxon>
    </lineage>
</organism>
<evidence type="ECO:0000256" key="6">
    <source>
        <dbReference type="SAM" id="Phobius"/>
    </source>
</evidence>
<evidence type="ECO:0000256" key="1">
    <source>
        <dbReference type="ARBA" id="ARBA00004141"/>
    </source>
</evidence>
<keyword evidence="4 5" id="KW-0472">Membrane</keyword>
<feature type="transmembrane region" description="Helical" evidence="6">
    <location>
        <begin position="81"/>
        <end position="100"/>
    </location>
</feature>
<keyword evidence="3 6" id="KW-1133">Transmembrane helix</keyword>
<evidence type="ECO:0000256" key="4">
    <source>
        <dbReference type="ARBA" id="ARBA00023136"/>
    </source>
</evidence>
<feature type="transmembrane region" description="Helical" evidence="6">
    <location>
        <begin position="120"/>
        <end position="141"/>
    </location>
</feature>
<dbReference type="PANTHER" id="PTHR13439:SF71">
    <property type="entry name" value="EXPRESSED PROTEIN"/>
    <property type="match status" value="1"/>
</dbReference>
<dbReference type="SMART" id="SM00724">
    <property type="entry name" value="TLC"/>
    <property type="match status" value="1"/>
</dbReference>
<feature type="transmembrane region" description="Helical" evidence="6">
    <location>
        <begin position="32"/>
        <end position="60"/>
    </location>
</feature>
<dbReference type="STRING" id="337451.A0A3S3NXJ8"/>
<dbReference type="OrthoDB" id="10266980at2759"/>
<evidence type="ECO:0000259" key="7">
    <source>
        <dbReference type="PROSITE" id="PS50922"/>
    </source>
</evidence>
<proteinExistence type="predicted"/>
<evidence type="ECO:0000313" key="8">
    <source>
        <dbReference type="EMBL" id="RWR88599.1"/>
    </source>
</evidence>
<dbReference type="InterPro" id="IPR050846">
    <property type="entry name" value="TLCD"/>
</dbReference>
<evidence type="ECO:0000256" key="2">
    <source>
        <dbReference type="ARBA" id="ARBA00022692"/>
    </source>
</evidence>
<dbReference type="GO" id="GO:0055088">
    <property type="term" value="P:lipid homeostasis"/>
    <property type="evidence" value="ECO:0007669"/>
    <property type="project" value="TreeGrafter"/>
</dbReference>
<evidence type="ECO:0000313" key="9">
    <source>
        <dbReference type="Proteomes" id="UP000283530"/>
    </source>
</evidence>
<gene>
    <name evidence="8" type="ORF">CKAN_01762300</name>
</gene>
<comment type="subcellular location">
    <subcellularLocation>
        <location evidence="1">Membrane</location>
        <topology evidence="1">Multi-pass membrane protein</topology>
    </subcellularLocation>
</comment>
<feature type="domain" description="TLC" evidence="7">
    <location>
        <begin position="69"/>
        <end position="267"/>
    </location>
</feature>